<evidence type="ECO:0000256" key="2">
    <source>
        <dbReference type="ARBA" id="ARBA00008639"/>
    </source>
</evidence>
<dbReference type="EMBL" id="QWGE01000003">
    <property type="protein sequence ID" value="RIJ37331.1"/>
    <property type="molecule type" value="Genomic_DNA"/>
</dbReference>
<evidence type="ECO:0000256" key="4">
    <source>
        <dbReference type="PIRSR" id="PIRSR006278-1"/>
    </source>
</evidence>
<evidence type="ECO:0000313" key="7">
    <source>
        <dbReference type="EMBL" id="RIJ37331.1"/>
    </source>
</evidence>
<dbReference type="OrthoDB" id="9801249at2"/>
<keyword evidence="3 5" id="KW-0663">Pyridoxal phosphate</keyword>
<dbReference type="PANTHER" id="PTHR43780">
    <property type="entry name" value="1-AMINOCYCLOPROPANE-1-CARBOXYLATE DEAMINASE-RELATED"/>
    <property type="match status" value="1"/>
</dbReference>
<feature type="modified residue" description="N6-(pyridoxal phosphate)lysine" evidence="5">
    <location>
        <position position="36"/>
    </location>
</feature>
<keyword evidence="8" id="KW-1185">Reference proteome</keyword>
<name>A0A399S241_9BACT</name>
<sequence length="299" mass="33089">MEAKVQKLESKWLQERGVEVWVKREDLLHPHISGNKWRKLKYNLQEAQRQGHHTLLTFGGAYSNHIAATAAAGQAYGLRTIGIIRGEEHLPLNPTLALATETGMALHYISREKYRLKDEPAFLAALQEQFGQVYLLPEGGTNLLAVKGCTEIVQDIDMAYDYICCAMGTGGTLAGIVAGLAGQQQVLGFPALKGGDFLKDEVQQLVQAYSGETYTNWQLITDYHFGGYAKVKPELLNFMEQFKQQYGIQLEPIYTGKMLFGLFDLIAKGYFEAGSRIVAVHTGGLQGNAGFTERLGLKV</sequence>
<comment type="similarity">
    <text evidence="2">Belongs to the ACC deaminase/D-cysteine desulfhydrase family.</text>
</comment>
<evidence type="ECO:0000256" key="3">
    <source>
        <dbReference type="ARBA" id="ARBA00022898"/>
    </source>
</evidence>
<comment type="cofactor">
    <cofactor evidence="1">
        <name>pyridoxal 5'-phosphate</name>
        <dbReference type="ChEBI" id="CHEBI:597326"/>
    </cofactor>
</comment>
<accession>A0A399S241</accession>
<proteinExistence type="inferred from homology"/>
<feature type="active site" description="Nucleophile" evidence="4">
    <location>
        <position position="63"/>
    </location>
</feature>
<evidence type="ECO:0000256" key="5">
    <source>
        <dbReference type="PIRSR" id="PIRSR006278-2"/>
    </source>
</evidence>
<reference evidence="8" key="1">
    <citation type="submission" date="2018-08" db="EMBL/GenBank/DDBJ databases">
        <title>Mucilaginibacter sp. MYSH2.</title>
        <authorList>
            <person name="Seo T."/>
        </authorList>
    </citation>
    <scope>NUCLEOTIDE SEQUENCE [LARGE SCALE GENOMIC DNA]</scope>
    <source>
        <strain evidence="8">KIRAN</strain>
    </source>
</reference>
<feature type="domain" description="Tryptophan synthase beta chain-like PALP" evidence="6">
    <location>
        <begin position="14"/>
        <end position="283"/>
    </location>
</feature>
<evidence type="ECO:0000313" key="8">
    <source>
        <dbReference type="Proteomes" id="UP000266005"/>
    </source>
</evidence>
<dbReference type="SUPFAM" id="SSF53686">
    <property type="entry name" value="Tryptophan synthase beta subunit-like PLP-dependent enzymes"/>
    <property type="match status" value="1"/>
</dbReference>
<dbReference type="InterPro" id="IPR036052">
    <property type="entry name" value="TrpB-like_PALP_sf"/>
</dbReference>
<dbReference type="RefSeq" id="WP_119431987.1">
    <property type="nucleotide sequence ID" value="NZ_QWGE01000003.1"/>
</dbReference>
<evidence type="ECO:0000256" key="1">
    <source>
        <dbReference type="ARBA" id="ARBA00001933"/>
    </source>
</evidence>
<dbReference type="GO" id="GO:0019148">
    <property type="term" value="F:D-cysteine desulfhydrase activity"/>
    <property type="evidence" value="ECO:0007669"/>
    <property type="project" value="TreeGrafter"/>
</dbReference>
<gene>
    <name evidence="7" type="ORF">D1627_09330</name>
</gene>
<dbReference type="PIRSF" id="PIRSF006278">
    <property type="entry name" value="ACCD_DCysDesulf"/>
    <property type="match status" value="1"/>
</dbReference>
<dbReference type="Pfam" id="PF00291">
    <property type="entry name" value="PALP"/>
    <property type="match status" value="1"/>
</dbReference>
<dbReference type="PANTHER" id="PTHR43780:SF2">
    <property type="entry name" value="1-AMINOCYCLOPROPANE-1-CARBOXYLATE DEAMINASE-RELATED"/>
    <property type="match status" value="1"/>
</dbReference>
<dbReference type="Proteomes" id="UP000266005">
    <property type="component" value="Unassembled WGS sequence"/>
</dbReference>
<protein>
    <submittedName>
        <fullName evidence="7">1-aminocyclopropane-1-carboxylate deaminase/D-cysteine desulfhydrase</fullName>
    </submittedName>
</protein>
<comment type="caution">
    <text evidence="7">The sequence shown here is derived from an EMBL/GenBank/DDBJ whole genome shotgun (WGS) entry which is preliminary data.</text>
</comment>
<organism evidence="7 8">
    <name type="scientific">Pontibacter oryzae</name>
    <dbReference type="NCBI Taxonomy" id="2304593"/>
    <lineage>
        <taxon>Bacteria</taxon>
        <taxon>Pseudomonadati</taxon>
        <taxon>Bacteroidota</taxon>
        <taxon>Cytophagia</taxon>
        <taxon>Cytophagales</taxon>
        <taxon>Hymenobacteraceae</taxon>
        <taxon>Pontibacter</taxon>
    </lineage>
</organism>
<dbReference type="Gene3D" id="3.40.50.1100">
    <property type="match status" value="2"/>
</dbReference>
<dbReference type="AlphaFoldDB" id="A0A399S241"/>
<dbReference type="InterPro" id="IPR001926">
    <property type="entry name" value="TrpB-like_PALP"/>
</dbReference>
<evidence type="ECO:0000259" key="6">
    <source>
        <dbReference type="Pfam" id="PF00291"/>
    </source>
</evidence>
<dbReference type="InterPro" id="IPR027278">
    <property type="entry name" value="ACCD_DCysDesulf"/>
</dbReference>